<dbReference type="InterPro" id="IPR001613">
    <property type="entry name" value="Flavin_amine_oxidase"/>
</dbReference>
<evidence type="ECO:0000259" key="4">
    <source>
        <dbReference type="Pfam" id="PF01593"/>
    </source>
</evidence>
<feature type="domain" description="Amine oxidase" evidence="4">
    <location>
        <begin position="15"/>
        <end position="430"/>
    </location>
</feature>
<name>A0A9E6Y0B5_9ACTN</name>
<dbReference type="EC" id="1.4.3.24" evidence="5"/>
<dbReference type="EMBL" id="CP087164">
    <property type="protein sequence ID" value="UGS37328.1"/>
    <property type="molecule type" value="Genomic_DNA"/>
</dbReference>
<keyword evidence="6" id="KW-1185">Reference proteome</keyword>
<accession>A0A9E6Y0B5</accession>
<reference evidence="5" key="1">
    <citation type="journal article" date="2022" name="Int. J. Syst. Evol. Microbiol.">
        <title>Pseudomonas aegrilactucae sp. nov. and Pseudomonas morbosilactucae sp. nov., pathogens causing bacterial rot of lettuce in Japan.</title>
        <authorList>
            <person name="Sawada H."/>
            <person name="Fujikawa T."/>
            <person name="Satou M."/>
        </authorList>
    </citation>
    <scope>NUCLEOTIDE SEQUENCE</scope>
    <source>
        <strain evidence="5">0166_1</strain>
    </source>
</reference>
<evidence type="ECO:0000256" key="2">
    <source>
        <dbReference type="ARBA" id="ARBA00023002"/>
    </source>
</evidence>
<feature type="binding site" evidence="3">
    <location>
        <position position="230"/>
    </location>
    <ligand>
        <name>FAD</name>
        <dbReference type="ChEBI" id="CHEBI:57692"/>
    </ligand>
</feature>
<dbReference type="PRINTS" id="PR00757">
    <property type="entry name" value="AMINEOXDASEF"/>
</dbReference>
<feature type="binding site" evidence="3">
    <location>
        <position position="16"/>
    </location>
    <ligand>
        <name>FAD</name>
        <dbReference type="ChEBI" id="CHEBI:57692"/>
    </ligand>
</feature>
<dbReference type="Gene3D" id="3.90.660.10">
    <property type="match status" value="2"/>
</dbReference>
<comment type="cofactor">
    <cofactor evidence="1">
        <name>FAD</name>
        <dbReference type="ChEBI" id="CHEBI:57692"/>
    </cofactor>
</comment>
<dbReference type="SUPFAM" id="SSF51905">
    <property type="entry name" value="FAD/NAD(P)-binding domain"/>
    <property type="match status" value="1"/>
</dbReference>
<dbReference type="PANTHER" id="PTHR10742">
    <property type="entry name" value="FLAVIN MONOAMINE OXIDASE"/>
    <property type="match status" value="1"/>
</dbReference>
<dbReference type="Pfam" id="PF01593">
    <property type="entry name" value="Amino_oxidase"/>
    <property type="match status" value="1"/>
</dbReference>
<feature type="binding site" evidence="3">
    <location>
        <begin position="35"/>
        <end position="36"/>
    </location>
    <ligand>
        <name>FAD</name>
        <dbReference type="ChEBI" id="CHEBI:57692"/>
    </ligand>
</feature>
<evidence type="ECO:0000256" key="3">
    <source>
        <dbReference type="PIRSR" id="PIRSR601613-1"/>
    </source>
</evidence>
<proteinExistence type="predicted"/>
<dbReference type="GO" id="GO:0016491">
    <property type="term" value="F:oxidoreductase activity"/>
    <property type="evidence" value="ECO:0007669"/>
    <property type="project" value="UniProtKB-KW"/>
</dbReference>
<evidence type="ECO:0000256" key="1">
    <source>
        <dbReference type="ARBA" id="ARBA00001974"/>
    </source>
</evidence>
<dbReference type="AlphaFoldDB" id="A0A9E6Y0B5"/>
<keyword evidence="2 5" id="KW-0560">Oxidoreductase</keyword>
<dbReference type="InterPro" id="IPR050281">
    <property type="entry name" value="Flavin_monoamine_oxidase"/>
</dbReference>
<dbReference type="KEGG" id="sbae:DSM104329_03743"/>
<dbReference type="Gene3D" id="3.50.50.60">
    <property type="entry name" value="FAD/NAD(P)-binding domain"/>
    <property type="match status" value="2"/>
</dbReference>
<evidence type="ECO:0000313" key="6">
    <source>
        <dbReference type="Proteomes" id="UP001162834"/>
    </source>
</evidence>
<evidence type="ECO:0000313" key="5">
    <source>
        <dbReference type="EMBL" id="UGS37328.1"/>
    </source>
</evidence>
<organism evidence="5 6">
    <name type="scientific">Capillimicrobium parvum</name>
    <dbReference type="NCBI Taxonomy" id="2884022"/>
    <lineage>
        <taxon>Bacteria</taxon>
        <taxon>Bacillati</taxon>
        <taxon>Actinomycetota</taxon>
        <taxon>Thermoleophilia</taxon>
        <taxon>Solirubrobacterales</taxon>
        <taxon>Capillimicrobiaceae</taxon>
        <taxon>Capillimicrobium</taxon>
    </lineage>
</organism>
<dbReference type="Proteomes" id="UP001162834">
    <property type="component" value="Chromosome"/>
</dbReference>
<feature type="binding site" evidence="3">
    <location>
        <position position="333"/>
    </location>
    <ligand>
        <name>substrate</name>
    </ligand>
</feature>
<dbReference type="InterPro" id="IPR036188">
    <property type="entry name" value="FAD/NAD-bd_sf"/>
</dbReference>
<sequence length="456" mass="49375">MAEHRTDVVVIGAGFSGMVAARELRHAGLSVTVAEARDRIGGRTWTDERLGGLKLEMGGAHIHWSQPFLWAEIHRYAQPIHRNEDPERTNWLIDGRFHAGDGGELVARLARGFERYFADALDVFPQPFEPLLNRDAVARLDRQSAVSRLDGLGYDADERALHHAMWSLNFCGPFEEGSLAQAVRWGALAHVDGEFLFSALDDYKLGNGMGALIDAIADDAGAEVRLSAVVNAVEQDDAGVRVVLDGGDVLAASAAIVTVPISTMGAIAFSPSLSAGKQAVIAQGQVSRGFKLWMRARVDDPGPWIAMGTVPHPVTFARRETDLGEGEVLVRAFGSNARALDLTSLSDVQAAMEPLYPGIEILDIACHDWTTDRFARETWPMFKVGQVAEGLEALRAREGRVAFAGSLLANGWTSFVDGAIETGLAAAHDVKQLLRADRARSRVGARNCAHRSLSVR</sequence>
<protein>
    <submittedName>
        <fullName evidence="5">Pseudooxynicotine oxidase</fullName>
        <ecNumber evidence="5">1.4.3.24</ecNumber>
    </submittedName>
</protein>
<dbReference type="InterPro" id="IPR002937">
    <property type="entry name" value="Amino_oxidase"/>
</dbReference>
<dbReference type="PANTHER" id="PTHR10742:SF410">
    <property type="entry name" value="LYSINE-SPECIFIC HISTONE DEMETHYLASE 2"/>
    <property type="match status" value="1"/>
</dbReference>
<gene>
    <name evidence="5" type="primary">pao_7</name>
    <name evidence="5" type="ORF">DSM104329_03743</name>
</gene>